<dbReference type="EMBL" id="QGKW02000007">
    <property type="protein sequence ID" value="KAF2620668.1"/>
    <property type="molecule type" value="Genomic_DNA"/>
</dbReference>
<evidence type="ECO:0008006" key="4">
    <source>
        <dbReference type="Google" id="ProtNLM"/>
    </source>
</evidence>
<evidence type="ECO:0000313" key="3">
    <source>
        <dbReference type="EMBL" id="KAF2620668.1"/>
    </source>
</evidence>
<dbReference type="GO" id="GO:0004252">
    <property type="term" value="F:serine-type endopeptidase activity"/>
    <property type="evidence" value="ECO:0007669"/>
    <property type="project" value="InterPro"/>
</dbReference>
<name>A0A8S9K3V2_BRACR</name>
<dbReference type="InterPro" id="IPR036852">
    <property type="entry name" value="Peptidase_S8/S53_dom_sf"/>
</dbReference>
<dbReference type="Gene3D" id="3.40.50.200">
    <property type="entry name" value="Peptidase S8/S53 domain"/>
    <property type="match status" value="1"/>
</dbReference>
<comment type="caution">
    <text evidence="1">Lacks conserved residue(s) required for the propagation of feature annotation.</text>
</comment>
<protein>
    <recommendedName>
        <fullName evidence="4">Peptidase S8/S53 domain-containing protein</fullName>
    </recommendedName>
</protein>
<dbReference type="GO" id="GO:0006508">
    <property type="term" value="P:proteolysis"/>
    <property type="evidence" value="ECO:0007669"/>
    <property type="project" value="InterPro"/>
</dbReference>
<comment type="caution">
    <text evidence="2">The sequence shown here is derived from an EMBL/GenBank/DDBJ whole genome shotgun (WGS) entry which is preliminary data.</text>
</comment>
<gene>
    <name evidence="3" type="ORF">F2Q68_00039305</name>
    <name evidence="2" type="ORF">F2Q70_00038653</name>
</gene>
<comment type="similarity">
    <text evidence="1">Belongs to the peptidase S8 family.</text>
</comment>
<dbReference type="Proteomes" id="UP000712281">
    <property type="component" value="Unassembled WGS sequence"/>
</dbReference>
<dbReference type="AlphaFoldDB" id="A0A8S9K3V2"/>
<reference evidence="2" key="1">
    <citation type="submission" date="2019-12" db="EMBL/GenBank/DDBJ databases">
        <title>Genome sequencing and annotation of Brassica cretica.</title>
        <authorList>
            <person name="Studholme D.J."/>
            <person name="Sarris P.F."/>
        </authorList>
    </citation>
    <scope>NUCLEOTIDE SEQUENCE</scope>
    <source>
        <strain evidence="3">PFS-001/15</strain>
        <strain evidence="2">PFS-102/07</strain>
        <tissue evidence="2">Leaf</tissue>
    </source>
</reference>
<dbReference type="SUPFAM" id="SSF52743">
    <property type="entry name" value="Subtilisin-like"/>
    <property type="match status" value="1"/>
</dbReference>
<dbReference type="EMBL" id="QGKY02000190">
    <property type="protein sequence ID" value="KAF2588527.1"/>
    <property type="molecule type" value="Genomic_DNA"/>
</dbReference>
<sequence>MGARVFNKGLFANNPDLRGTKNDQYSSPYDTIGHNTHVAATVAGVNYNFQITVCNENVNIGSKLQQAKSTGASDVVLITNRLLAEQSTVKF</sequence>
<organism evidence="2">
    <name type="scientific">Brassica cretica</name>
    <name type="common">Mustard</name>
    <dbReference type="NCBI Taxonomy" id="69181"/>
    <lineage>
        <taxon>Eukaryota</taxon>
        <taxon>Viridiplantae</taxon>
        <taxon>Streptophyta</taxon>
        <taxon>Embryophyta</taxon>
        <taxon>Tracheophyta</taxon>
        <taxon>Spermatophyta</taxon>
        <taxon>Magnoliopsida</taxon>
        <taxon>eudicotyledons</taxon>
        <taxon>Gunneridae</taxon>
        <taxon>Pentapetalae</taxon>
        <taxon>rosids</taxon>
        <taxon>malvids</taxon>
        <taxon>Brassicales</taxon>
        <taxon>Brassicaceae</taxon>
        <taxon>Brassiceae</taxon>
        <taxon>Brassica</taxon>
    </lineage>
</organism>
<evidence type="ECO:0000313" key="2">
    <source>
        <dbReference type="EMBL" id="KAF2588527.1"/>
    </source>
</evidence>
<proteinExistence type="inferred from homology"/>
<evidence type="ECO:0000256" key="1">
    <source>
        <dbReference type="PROSITE-ProRule" id="PRU01240"/>
    </source>
</evidence>
<accession>A0A8S9K3V2</accession>
<dbReference type="PROSITE" id="PS51892">
    <property type="entry name" value="SUBTILASE"/>
    <property type="match status" value="1"/>
</dbReference>